<feature type="compositionally biased region" description="Acidic residues" evidence="1">
    <location>
        <begin position="24"/>
        <end position="37"/>
    </location>
</feature>
<dbReference type="OrthoDB" id="20844at2759"/>
<reference evidence="2" key="1">
    <citation type="submission" date="2019-05" db="EMBL/GenBank/DDBJ databases">
        <title>Annotation for the trematode Paragonimus heterotremus.</title>
        <authorList>
            <person name="Choi Y.-J."/>
        </authorList>
    </citation>
    <scope>NUCLEOTIDE SEQUENCE</scope>
    <source>
        <strain evidence="2">LC</strain>
    </source>
</reference>
<feature type="region of interest" description="Disordered" evidence="1">
    <location>
        <begin position="1"/>
        <end position="193"/>
    </location>
</feature>
<sequence length="479" mass="53723">MGKGYDTDEPEDLHTDKESKEDSSEFESFSDDVDEGSENVIAQRNVFGSDTESEGKSSPPQSHHHRSRSAKRTRPELSDSEQLEPETAETSADKNSEQTGSPSAAEESPGPARASVSSPEVASDSDDYAQTRKSETASRLRPITDSDEAEEPGDDDEDAQREPQSDQGEEPEGEEDEAEDGDEGQDPDETRIAVDFPLIRSDLGREMHLVKMPNFLSVETRPFDPALYEDELDEDEVLDEEGRTRLKLKVENTIRWRFGKTPDGELIHESNSRIVRWSDGSLSLHLGDEIFDIHKVDIQSDYNYLFIREGSGLQGQSSLRTKLTFRPHSTDSFTHRKITLSLADKTNKLQKVKILPMAGADPESNRNLLVRKEEEKLRATLRRESQLRRMRERQAISRSSFGSGERRRHYGADDAEDDDEEDDGNTTSLNALKRKAKNALAASRKVVAAIYSSESESLSDISEPRKKARAKISDEDESS</sequence>
<protein>
    <submittedName>
        <fullName evidence="2">RNA polymerase-associated protein LEO1</fullName>
    </submittedName>
</protein>
<organism evidence="2 3">
    <name type="scientific">Paragonimus heterotremus</name>
    <dbReference type="NCBI Taxonomy" id="100268"/>
    <lineage>
        <taxon>Eukaryota</taxon>
        <taxon>Metazoa</taxon>
        <taxon>Spiralia</taxon>
        <taxon>Lophotrochozoa</taxon>
        <taxon>Platyhelminthes</taxon>
        <taxon>Trematoda</taxon>
        <taxon>Digenea</taxon>
        <taxon>Plagiorchiida</taxon>
        <taxon>Troglotremata</taxon>
        <taxon>Troglotrematidae</taxon>
        <taxon>Paragonimus</taxon>
    </lineage>
</organism>
<feature type="compositionally biased region" description="Acidic residues" evidence="1">
    <location>
        <begin position="78"/>
        <end position="87"/>
    </location>
</feature>
<evidence type="ECO:0000256" key="1">
    <source>
        <dbReference type="SAM" id="MobiDB-lite"/>
    </source>
</evidence>
<feature type="region of interest" description="Disordered" evidence="1">
    <location>
        <begin position="453"/>
        <end position="479"/>
    </location>
</feature>
<feature type="region of interest" description="Disordered" evidence="1">
    <location>
        <begin position="388"/>
        <end position="429"/>
    </location>
</feature>
<feature type="compositionally biased region" description="Basic and acidic residues" evidence="1">
    <location>
        <begin position="12"/>
        <end position="23"/>
    </location>
</feature>
<dbReference type="PANTHER" id="PTHR23146:SF0">
    <property type="entry name" value="RNA POLYMERASE-ASSOCIATED PROTEIN LEO1"/>
    <property type="match status" value="1"/>
</dbReference>
<feature type="compositionally biased region" description="Basic residues" evidence="1">
    <location>
        <begin position="62"/>
        <end position="72"/>
    </location>
</feature>
<gene>
    <name evidence="2" type="ORF">PHET_09113</name>
</gene>
<feature type="compositionally biased region" description="Acidic residues" evidence="1">
    <location>
        <begin position="167"/>
        <end position="187"/>
    </location>
</feature>
<feature type="compositionally biased region" description="Basic and acidic residues" evidence="1">
    <location>
        <begin position="129"/>
        <end position="144"/>
    </location>
</feature>
<evidence type="ECO:0000313" key="2">
    <source>
        <dbReference type="EMBL" id="KAF5397826.1"/>
    </source>
</evidence>
<name>A0A8J4STR5_9TREM</name>
<dbReference type="Pfam" id="PF04004">
    <property type="entry name" value="Leo1"/>
    <property type="match status" value="1"/>
</dbReference>
<dbReference type="PANTHER" id="PTHR23146">
    <property type="entry name" value="LEO1 PROTEIN"/>
    <property type="match status" value="1"/>
</dbReference>
<evidence type="ECO:0000313" key="3">
    <source>
        <dbReference type="Proteomes" id="UP000748531"/>
    </source>
</evidence>
<comment type="caution">
    <text evidence="2">The sequence shown here is derived from an EMBL/GenBank/DDBJ whole genome shotgun (WGS) entry which is preliminary data.</text>
</comment>
<dbReference type="InterPro" id="IPR007149">
    <property type="entry name" value="Leo1"/>
</dbReference>
<feature type="compositionally biased region" description="Acidic residues" evidence="1">
    <location>
        <begin position="413"/>
        <end position="424"/>
    </location>
</feature>
<proteinExistence type="predicted"/>
<dbReference type="GO" id="GO:0006368">
    <property type="term" value="P:transcription elongation by RNA polymerase II"/>
    <property type="evidence" value="ECO:0007669"/>
    <property type="project" value="InterPro"/>
</dbReference>
<accession>A0A8J4STR5</accession>
<dbReference type="GO" id="GO:1990269">
    <property type="term" value="F:RNA polymerase II C-terminal domain phosphoserine binding"/>
    <property type="evidence" value="ECO:0007669"/>
    <property type="project" value="TreeGrafter"/>
</dbReference>
<dbReference type="GO" id="GO:0016593">
    <property type="term" value="C:Cdc73/Paf1 complex"/>
    <property type="evidence" value="ECO:0007669"/>
    <property type="project" value="InterPro"/>
</dbReference>
<keyword evidence="3" id="KW-1185">Reference proteome</keyword>
<dbReference type="EMBL" id="LUCH01005732">
    <property type="protein sequence ID" value="KAF5397826.1"/>
    <property type="molecule type" value="Genomic_DNA"/>
</dbReference>
<dbReference type="Proteomes" id="UP000748531">
    <property type="component" value="Unassembled WGS sequence"/>
</dbReference>
<dbReference type="GO" id="GO:0032968">
    <property type="term" value="P:positive regulation of transcription elongation by RNA polymerase II"/>
    <property type="evidence" value="ECO:0007669"/>
    <property type="project" value="TreeGrafter"/>
</dbReference>
<feature type="compositionally biased region" description="Acidic residues" evidence="1">
    <location>
        <begin position="145"/>
        <end position="159"/>
    </location>
</feature>
<dbReference type="AlphaFoldDB" id="A0A8J4STR5"/>
<feature type="compositionally biased region" description="Polar residues" evidence="1">
    <location>
        <begin position="40"/>
        <end position="50"/>
    </location>
</feature>